<evidence type="ECO:0000256" key="1">
    <source>
        <dbReference type="SAM" id="MobiDB-lite"/>
    </source>
</evidence>
<accession>A0A4U6WYH5</accession>
<dbReference type="Proteomes" id="UP000310108">
    <property type="component" value="Unassembled WGS sequence"/>
</dbReference>
<organism evidence="2 3">
    <name type="scientific">Colletotrichum tanaceti</name>
    <dbReference type="NCBI Taxonomy" id="1306861"/>
    <lineage>
        <taxon>Eukaryota</taxon>
        <taxon>Fungi</taxon>
        <taxon>Dikarya</taxon>
        <taxon>Ascomycota</taxon>
        <taxon>Pezizomycotina</taxon>
        <taxon>Sordariomycetes</taxon>
        <taxon>Hypocreomycetidae</taxon>
        <taxon>Glomerellales</taxon>
        <taxon>Glomerellaceae</taxon>
        <taxon>Colletotrichum</taxon>
        <taxon>Colletotrichum destructivum species complex</taxon>
    </lineage>
</organism>
<dbReference type="EMBL" id="PJEX01001380">
    <property type="protein sequence ID" value="TKW48228.1"/>
    <property type="molecule type" value="Genomic_DNA"/>
</dbReference>
<dbReference type="Gene3D" id="3.40.50.1820">
    <property type="entry name" value="alpha/beta hydrolase"/>
    <property type="match status" value="1"/>
</dbReference>
<keyword evidence="2" id="KW-0645">Protease</keyword>
<evidence type="ECO:0000313" key="3">
    <source>
        <dbReference type="Proteomes" id="UP000310108"/>
    </source>
</evidence>
<gene>
    <name evidence="2" type="ORF">CTA1_7523</name>
</gene>
<dbReference type="GO" id="GO:0004180">
    <property type="term" value="F:carboxypeptidase activity"/>
    <property type="evidence" value="ECO:0007669"/>
    <property type="project" value="UniProtKB-KW"/>
</dbReference>
<dbReference type="InterPro" id="IPR029058">
    <property type="entry name" value="AB_hydrolase_fold"/>
</dbReference>
<feature type="region of interest" description="Disordered" evidence="1">
    <location>
        <begin position="89"/>
        <end position="111"/>
    </location>
</feature>
<evidence type="ECO:0000313" key="2">
    <source>
        <dbReference type="EMBL" id="TKW48228.1"/>
    </source>
</evidence>
<reference evidence="2 3" key="1">
    <citation type="journal article" date="2019" name="PLoS ONE">
        <title>Comparative genome analysis indicates high evolutionary potential of pathogenicity genes in Colletotrichum tanaceti.</title>
        <authorList>
            <person name="Lelwala R.V."/>
            <person name="Korhonen P.K."/>
            <person name="Young N.D."/>
            <person name="Scott J.B."/>
            <person name="Ades P.A."/>
            <person name="Gasser R.B."/>
            <person name="Taylor P.W.J."/>
        </authorList>
    </citation>
    <scope>NUCLEOTIDE SEQUENCE [LARGE SCALE GENOMIC DNA]</scope>
    <source>
        <strain evidence="2">BRIP57314</strain>
    </source>
</reference>
<proteinExistence type="predicted"/>
<comment type="caution">
    <text evidence="2">The sequence shown here is derived from an EMBL/GenBank/DDBJ whole genome shotgun (WGS) entry which is preliminary data.</text>
</comment>
<keyword evidence="2" id="KW-0378">Hydrolase</keyword>
<sequence length="128" mass="13650">MAQIQPCPLGNSIELKSATFRMLANDTVPGAPDPATLYRSYNLSVPVDHFRNDSMYAPHSNGTSPLRYWYDDRFYKPGGPVIALAASETSGAGRTTAELPPQAGEGGPEFRGRVCASVAEGMGGDRNS</sequence>
<protein>
    <submittedName>
        <fullName evidence="2">Putative extracellular serine carboxypeptidase</fullName>
    </submittedName>
</protein>
<name>A0A4U6WYH5_9PEZI</name>
<dbReference type="AlphaFoldDB" id="A0A4U6WYH5"/>
<keyword evidence="3" id="KW-1185">Reference proteome</keyword>
<keyword evidence="2" id="KW-0121">Carboxypeptidase</keyword>